<dbReference type="EMBL" id="BART01031601">
    <property type="protein sequence ID" value="GAH16012.1"/>
    <property type="molecule type" value="Genomic_DNA"/>
</dbReference>
<reference evidence="1" key="1">
    <citation type="journal article" date="2014" name="Front. Microbiol.">
        <title>High frequency of phylogenetically diverse reductive dehalogenase-homologous genes in deep subseafloor sedimentary metagenomes.</title>
        <authorList>
            <person name="Kawai M."/>
            <person name="Futagami T."/>
            <person name="Toyoda A."/>
            <person name="Takaki Y."/>
            <person name="Nishi S."/>
            <person name="Hori S."/>
            <person name="Arai W."/>
            <person name="Tsubouchi T."/>
            <person name="Morono Y."/>
            <person name="Uchiyama I."/>
            <person name="Ito T."/>
            <person name="Fujiyama A."/>
            <person name="Inagaki F."/>
            <person name="Takami H."/>
        </authorList>
    </citation>
    <scope>NUCLEOTIDE SEQUENCE</scope>
    <source>
        <strain evidence="1">Expedition CK06-06</strain>
    </source>
</reference>
<dbReference type="Gene3D" id="3.40.50.300">
    <property type="entry name" value="P-loop containing nucleotide triphosphate hydrolases"/>
    <property type="match status" value="1"/>
</dbReference>
<organism evidence="1">
    <name type="scientific">marine sediment metagenome</name>
    <dbReference type="NCBI Taxonomy" id="412755"/>
    <lineage>
        <taxon>unclassified sequences</taxon>
        <taxon>metagenomes</taxon>
        <taxon>ecological metagenomes</taxon>
    </lineage>
</organism>
<gene>
    <name evidence="1" type="ORF">S01H4_54856</name>
</gene>
<evidence type="ECO:0000313" key="1">
    <source>
        <dbReference type="EMBL" id="GAH16012.1"/>
    </source>
</evidence>
<protein>
    <recommendedName>
        <fullName evidence="2">Bacterial type II secretion system protein E domain-containing protein</fullName>
    </recommendedName>
</protein>
<proteinExistence type="predicted"/>
<comment type="caution">
    <text evidence="1">The sequence shown here is derived from an EMBL/GenBank/DDBJ whole genome shotgun (WGS) entry which is preliminary data.</text>
</comment>
<feature type="non-terminal residue" evidence="1">
    <location>
        <position position="1"/>
    </location>
</feature>
<evidence type="ECO:0008006" key="2">
    <source>
        <dbReference type="Google" id="ProtNLM"/>
    </source>
</evidence>
<name>X1D734_9ZZZZ</name>
<accession>X1D734</accession>
<sequence length="93" mass="10482">SQILLPRAGGEGRIAAFEIMIATPAIRNLIRDRRAYEIPSYMQLGNGSDSMQTMDEALADLVKRGKVAEEEAMLRCSDPKRLEKLLIHSRKLR</sequence>
<dbReference type="InterPro" id="IPR027417">
    <property type="entry name" value="P-loop_NTPase"/>
</dbReference>
<dbReference type="AlphaFoldDB" id="X1D734"/>